<name>A0ACB8RU20_9AGAM</name>
<comment type="caution">
    <text evidence="1">The sequence shown here is derived from an EMBL/GenBank/DDBJ whole genome shotgun (WGS) entry which is preliminary data.</text>
</comment>
<dbReference type="EMBL" id="MU275900">
    <property type="protein sequence ID" value="KAI0047638.1"/>
    <property type="molecule type" value="Genomic_DNA"/>
</dbReference>
<keyword evidence="2" id="KW-1185">Reference proteome</keyword>
<sequence length="196" mass="21028">MPTITVDAVLFDMDGTLIDSTPGVLLAWDSFARTYKFDGSAAAHAAHGRRLADTLGEWCGITDPQKLADEIVRFEEEVIEDGPIALPGASALLKQIDAGSTTSSPGWTIVTSATNVYTPKALERTGVPVPPIGYVTSDDVKRGKPHPDPYLAGAHKVGVDPALCTPVSRRRYVVLNLINLRLPGGQVWLSRTRRPG</sequence>
<protein>
    <submittedName>
        <fullName evidence="1">HAD-like protein</fullName>
    </submittedName>
</protein>
<dbReference type="Proteomes" id="UP000814033">
    <property type="component" value="Unassembled WGS sequence"/>
</dbReference>
<accession>A0ACB8RU20</accession>
<reference evidence="1" key="1">
    <citation type="submission" date="2021-02" db="EMBL/GenBank/DDBJ databases">
        <authorList>
            <consortium name="DOE Joint Genome Institute"/>
            <person name="Ahrendt S."/>
            <person name="Looney B.P."/>
            <person name="Miyauchi S."/>
            <person name="Morin E."/>
            <person name="Drula E."/>
            <person name="Courty P.E."/>
            <person name="Chicoki N."/>
            <person name="Fauchery L."/>
            <person name="Kohler A."/>
            <person name="Kuo A."/>
            <person name="Labutti K."/>
            <person name="Pangilinan J."/>
            <person name="Lipzen A."/>
            <person name="Riley R."/>
            <person name="Andreopoulos W."/>
            <person name="He G."/>
            <person name="Johnson J."/>
            <person name="Barry K.W."/>
            <person name="Grigoriev I.V."/>
            <person name="Nagy L."/>
            <person name="Hibbett D."/>
            <person name="Henrissat B."/>
            <person name="Matheny P.B."/>
            <person name="Labbe J."/>
            <person name="Martin F."/>
        </authorList>
    </citation>
    <scope>NUCLEOTIDE SEQUENCE</scope>
    <source>
        <strain evidence="1">FP105234-sp</strain>
    </source>
</reference>
<organism evidence="1 2">
    <name type="scientific">Auriscalpium vulgare</name>
    <dbReference type="NCBI Taxonomy" id="40419"/>
    <lineage>
        <taxon>Eukaryota</taxon>
        <taxon>Fungi</taxon>
        <taxon>Dikarya</taxon>
        <taxon>Basidiomycota</taxon>
        <taxon>Agaricomycotina</taxon>
        <taxon>Agaricomycetes</taxon>
        <taxon>Russulales</taxon>
        <taxon>Auriscalpiaceae</taxon>
        <taxon>Auriscalpium</taxon>
    </lineage>
</organism>
<evidence type="ECO:0000313" key="2">
    <source>
        <dbReference type="Proteomes" id="UP000814033"/>
    </source>
</evidence>
<proteinExistence type="predicted"/>
<gene>
    <name evidence="1" type="ORF">FA95DRAFT_1558853</name>
</gene>
<reference evidence="1" key="2">
    <citation type="journal article" date="2022" name="New Phytol.">
        <title>Evolutionary transition to the ectomycorrhizal habit in the genomes of a hyperdiverse lineage of mushroom-forming fungi.</title>
        <authorList>
            <person name="Looney B."/>
            <person name="Miyauchi S."/>
            <person name="Morin E."/>
            <person name="Drula E."/>
            <person name="Courty P.E."/>
            <person name="Kohler A."/>
            <person name="Kuo A."/>
            <person name="LaButti K."/>
            <person name="Pangilinan J."/>
            <person name="Lipzen A."/>
            <person name="Riley R."/>
            <person name="Andreopoulos W."/>
            <person name="He G."/>
            <person name="Johnson J."/>
            <person name="Nolan M."/>
            <person name="Tritt A."/>
            <person name="Barry K.W."/>
            <person name="Grigoriev I.V."/>
            <person name="Nagy L.G."/>
            <person name="Hibbett D."/>
            <person name="Henrissat B."/>
            <person name="Matheny P.B."/>
            <person name="Labbe J."/>
            <person name="Martin F.M."/>
        </authorList>
    </citation>
    <scope>NUCLEOTIDE SEQUENCE</scope>
    <source>
        <strain evidence="1">FP105234-sp</strain>
    </source>
</reference>
<evidence type="ECO:0000313" key="1">
    <source>
        <dbReference type="EMBL" id="KAI0047638.1"/>
    </source>
</evidence>